<proteinExistence type="predicted"/>
<sequence length="35" mass="3861">MCSHQVEVVFVKYEGKVLVGNLQQQGAPPSCKEVK</sequence>
<dbReference type="Proteomes" id="UP000001732">
    <property type="component" value="Chromosome"/>
</dbReference>
<evidence type="ECO:0000313" key="2">
    <source>
        <dbReference type="Proteomes" id="UP000001732"/>
    </source>
</evidence>
<dbReference type="EMBL" id="CP001145">
    <property type="protein sequence ID" value="ACI17858.1"/>
    <property type="molecule type" value="Genomic_DNA"/>
</dbReference>
<name>B5Y7D2_COPPD</name>
<evidence type="ECO:0000313" key="1">
    <source>
        <dbReference type="EMBL" id="ACI17858.1"/>
    </source>
</evidence>
<organism evidence="1 2">
    <name type="scientific">Coprothermobacter proteolyticus (strain ATCC 35245 / DSM 5265 / OCM 4 / BT)</name>
    <dbReference type="NCBI Taxonomy" id="309798"/>
    <lineage>
        <taxon>Bacteria</taxon>
        <taxon>Pseudomonadati</taxon>
        <taxon>Coprothermobacterota</taxon>
        <taxon>Coprothermobacteria</taxon>
        <taxon>Coprothermobacterales</taxon>
        <taxon>Coprothermobacteraceae</taxon>
        <taxon>Coprothermobacter</taxon>
    </lineage>
</organism>
<keyword evidence="2" id="KW-1185">Reference proteome</keyword>
<accession>B5Y7D2</accession>
<reference evidence="1 2" key="2">
    <citation type="journal article" date="2014" name="Genome Announc.">
        <title>Complete Genome Sequence of Coprothermobacter proteolyticus DSM 5265.</title>
        <authorList>
            <person name="Alexiev A."/>
            <person name="Coil D.A."/>
            <person name="Badger J.H."/>
            <person name="Enticknap J."/>
            <person name="Ward N."/>
            <person name="Robb F.T."/>
            <person name="Eisen J.A."/>
        </authorList>
    </citation>
    <scope>NUCLEOTIDE SEQUENCE [LARGE SCALE GENOMIC DNA]</scope>
    <source>
        <strain evidence="2">ATCC 35245 / DSM 5265 / OCM 4 / BT</strain>
    </source>
</reference>
<protein>
    <submittedName>
        <fullName evidence="1">Uncharacterized protein</fullName>
    </submittedName>
</protein>
<gene>
    <name evidence="1" type="ordered locus">COPRO5265_0312</name>
</gene>
<reference evidence="2" key="1">
    <citation type="submission" date="2008-08" db="EMBL/GenBank/DDBJ databases">
        <title>The complete genome sequence of Coprothermobacter proteolyticus strain ATCC 5245 / DSM 5265 / BT.</title>
        <authorList>
            <person name="Dodson R.J."/>
            <person name="Durkin A.S."/>
            <person name="Wu M."/>
            <person name="Eisen J."/>
            <person name="Sutton G."/>
        </authorList>
    </citation>
    <scope>NUCLEOTIDE SEQUENCE [LARGE SCALE GENOMIC DNA]</scope>
    <source>
        <strain evidence="2">ATCC 35245 / DSM 5265 / OCM 4 / BT</strain>
    </source>
</reference>
<dbReference type="AlphaFoldDB" id="B5Y7D2"/>